<proteinExistence type="predicted"/>
<protein>
    <submittedName>
        <fullName evidence="2">Uncharacterized protein</fullName>
    </submittedName>
</protein>
<sequence>MRAVVPLNIAGLRVSNADDSGLTSNFAGRTAMFDKLPYQVGTPLPSTGDQIWRSLDQPAAESLKPGIHLHWELPEYFKRGVQDPATGQIRFPAAPNRWLVSRTLRIQDPASKAYGPPQATAWIVESDYLTGQPPTPDRNGITRLPVAVPLQAPSSKLPYLYMGRVVGASDWNPSATPTTDYLPSYKGADKKALYLTSIGFAGASFSGYYPDCRTVFGYWDTFEDVASVFAAISAGNAITFAASYAVTGWLADETTDPLTGFAATVTTAYDTYVAQCTKERVPVAQNPAQVFCSQAEHEFGWLFDTDAVSFTLNADSTLDTLTAPTGTLCAGTLADIVWNGPGGFLAPSDKSGRWTGQVQIAAGNTTAEAVAALVASQLPAPSGTGEPVVLETYETLLEALQLGLLRDLESDGNALVGLGRARHDKGFSSVDGGHLWTVQTTSAPGQPSSGEVTLPLTLAEQLAVLNQAQAAYDRARTALVTLRQQLFMDWVVYVQLLVAKDPQANAVGGFLTANQTGELKAVQAAGAAAGLITYQTDPVTGAITGVTTTSAAQTTAGALVAAHQQVVDALAALAEPGHPSPWELDAVPAPAYWMPTDPVLVIEGDRIEPARRNGPDNTIAVRTDAELVDRLTVAGQAGSWTLEAAALTDLAAISASVPAEVLATLREAALIDPQRSAELAALAGSGAPSGLTGDVSTAVGGQSPLDPPVSPGLFGAVRTGVKPNPARGKNPSQTVGTGAGALTLTFTNAGQHAYAPDPVGWNTQQALPEFSSSRFDPYLPVWMRWSGKLDPLAPKGSQQGTYDPATVTNTFDLDATSLDFGYQVPARFTTGTRVDYGGEVVLSKTPMQSLIQQIDGYQTEFATDPADPELTSARNDLAGKRVMSQALDTFGLAQTLRQTIPQLPVMDLTVSPDIPTANIAKAANATPGDSWYDGGFNALQAIPTGPQALGNFGPLRAGFFELESLFLVDVFGQPMSLNTATHTVSGALSVTPAGTLAPEPGDTANAQKLYLPPRLLTPARVEAHWLSADFDDAVPGIDGDFLESGDQPASSPVCGWLVPNHLDTSLMCYNADGRPVGSFVRIGAAVRYQTVAGNTKNPRSDLTLDVGPAPQPGPPPKRPVNEHLAELMWFLSARTGDFLTDLLATIDASGTFIAPTHAAQDVALSVLIGRPLAIVRFALGLSPAGGTLPVNQSQAAMTDAIKHTWTTYADRQAGASAALGGVQFAITVGDHSDLDDGLVALLPESSDPDPYTVVLSSAAVGSDPALKPLGPVDSSLGATQQLFTALIDPRAPIHLTSGVLPTQSLQIPPGQYVGALRSLGVTFTTRPVLSDQLGLRLPLPAEPGYLWSWVAPGEPPLSLPPTTQPESPVYGHGPQTLTDGWLLLQPDPEAAS</sequence>
<dbReference type="RefSeq" id="WP_344809259.1">
    <property type="nucleotide sequence ID" value="NZ_BAABAB010000050.1"/>
</dbReference>
<evidence type="ECO:0000313" key="3">
    <source>
        <dbReference type="Proteomes" id="UP001501490"/>
    </source>
</evidence>
<evidence type="ECO:0000313" key="2">
    <source>
        <dbReference type="EMBL" id="GAA3639305.1"/>
    </source>
</evidence>
<dbReference type="EMBL" id="BAABAB010000050">
    <property type="protein sequence ID" value="GAA3639305.1"/>
    <property type="molecule type" value="Genomic_DNA"/>
</dbReference>
<name>A0ABP7AT51_9ACTN</name>
<accession>A0ABP7AT51</accession>
<keyword evidence="3" id="KW-1185">Reference proteome</keyword>
<dbReference type="Proteomes" id="UP001501490">
    <property type="component" value="Unassembled WGS sequence"/>
</dbReference>
<feature type="region of interest" description="Disordered" evidence="1">
    <location>
        <begin position="1357"/>
        <end position="1392"/>
    </location>
</feature>
<organism evidence="2 3">
    <name type="scientific">Microlunatus ginsengisoli</name>
    <dbReference type="NCBI Taxonomy" id="363863"/>
    <lineage>
        <taxon>Bacteria</taxon>
        <taxon>Bacillati</taxon>
        <taxon>Actinomycetota</taxon>
        <taxon>Actinomycetes</taxon>
        <taxon>Propionibacteriales</taxon>
        <taxon>Propionibacteriaceae</taxon>
        <taxon>Microlunatus</taxon>
    </lineage>
</organism>
<gene>
    <name evidence="2" type="ORF">GCM10022236_47240</name>
</gene>
<feature type="region of interest" description="Disordered" evidence="1">
    <location>
        <begin position="1096"/>
        <end position="1117"/>
    </location>
</feature>
<comment type="caution">
    <text evidence="2">The sequence shown here is derived from an EMBL/GenBank/DDBJ whole genome shotgun (WGS) entry which is preliminary data.</text>
</comment>
<evidence type="ECO:0000256" key="1">
    <source>
        <dbReference type="SAM" id="MobiDB-lite"/>
    </source>
</evidence>
<reference evidence="3" key="1">
    <citation type="journal article" date="2019" name="Int. J. Syst. Evol. Microbiol.">
        <title>The Global Catalogue of Microorganisms (GCM) 10K type strain sequencing project: providing services to taxonomists for standard genome sequencing and annotation.</title>
        <authorList>
            <consortium name="The Broad Institute Genomics Platform"/>
            <consortium name="The Broad Institute Genome Sequencing Center for Infectious Disease"/>
            <person name="Wu L."/>
            <person name="Ma J."/>
        </authorList>
    </citation>
    <scope>NUCLEOTIDE SEQUENCE [LARGE SCALE GENOMIC DNA]</scope>
    <source>
        <strain evidence="3">JCM 16929</strain>
    </source>
</reference>